<proteinExistence type="predicted"/>
<dbReference type="Proteomes" id="UP000216074">
    <property type="component" value="Unassembled WGS sequence"/>
</dbReference>
<evidence type="ECO:0000313" key="2">
    <source>
        <dbReference type="Proteomes" id="UP000216074"/>
    </source>
</evidence>
<comment type="caution">
    <text evidence="1">The sequence shown here is derived from an EMBL/GenBank/DDBJ whole genome shotgun (WGS) entry which is preliminary data.</text>
</comment>
<name>A0A261FWR4_9BIFI</name>
<reference evidence="1 2" key="1">
    <citation type="journal article" date="2017" name="BMC Genomics">
        <title>Comparative genomic and phylogenomic analyses of the Bifidobacteriaceae family.</title>
        <authorList>
            <person name="Lugli G.A."/>
            <person name="Milani C."/>
            <person name="Turroni F."/>
            <person name="Duranti S."/>
            <person name="Mancabelli L."/>
            <person name="Mangifesta M."/>
            <person name="Ferrario C."/>
            <person name="Modesto M."/>
            <person name="Mattarelli P."/>
            <person name="Jiri K."/>
            <person name="van Sinderen D."/>
            <person name="Ventura M."/>
        </authorList>
    </citation>
    <scope>NUCLEOTIDE SEQUENCE [LARGE SCALE GENOMIC DNA]</scope>
    <source>
        <strain evidence="1 2">DSM 100202</strain>
    </source>
</reference>
<protein>
    <submittedName>
        <fullName evidence="1">Uncharacterized protein</fullName>
    </submittedName>
</protein>
<dbReference type="AlphaFoldDB" id="A0A261FWR4"/>
<keyword evidence="2" id="KW-1185">Reference proteome</keyword>
<gene>
    <name evidence="1" type="ORF">BHAP_1750</name>
</gene>
<accession>A0A261FWR4</accession>
<organism evidence="1 2">
    <name type="scientific">Bifidobacterium hapali</name>
    <dbReference type="NCBI Taxonomy" id="1630172"/>
    <lineage>
        <taxon>Bacteria</taxon>
        <taxon>Bacillati</taxon>
        <taxon>Actinomycetota</taxon>
        <taxon>Actinomycetes</taxon>
        <taxon>Bifidobacteriales</taxon>
        <taxon>Bifidobacteriaceae</taxon>
        <taxon>Bifidobacterium</taxon>
    </lineage>
</organism>
<sequence>MRTQKYILDDLVPPEPAQRVWNFPLYRDIKMACFRHSLKTRPYTVDAKNQPDASYRIPIRGLRLASFNPHAR</sequence>
<dbReference type="EMBL" id="MWWY01000034">
    <property type="protein sequence ID" value="OZG63644.1"/>
    <property type="molecule type" value="Genomic_DNA"/>
</dbReference>
<evidence type="ECO:0000313" key="1">
    <source>
        <dbReference type="EMBL" id="OZG63644.1"/>
    </source>
</evidence>